<name>A0A1H3E0J7_9RHOB</name>
<evidence type="ECO:0000256" key="1">
    <source>
        <dbReference type="SAM" id="MobiDB-lite"/>
    </source>
</evidence>
<dbReference type="Proteomes" id="UP000199118">
    <property type="component" value="Unassembled WGS sequence"/>
</dbReference>
<proteinExistence type="predicted"/>
<dbReference type="STRING" id="356660.SAMN05444336_10916"/>
<dbReference type="NCBIfam" id="TIGR01848">
    <property type="entry name" value="PHA_reg_PhaR"/>
    <property type="match status" value="1"/>
</dbReference>
<protein>
    <submittedName>
        <fullName evidence="4">Polyhydroxyalkanoate synthesis repressor PhaR</fullName>
    </submittedName>
</protein>
<sequence>MAKDMPKGDAPITIKKYANRRLYNTAKSSYVTLEHLAQMVRDGQDFVVYDAKTGEDITRSVLTQIIFEEEAKGQNMLPISFLRQLIRLYGDSLQGVVPGYLEASMEAFGRNQEQLREQVTAAFGTNPALANFEAMAKSNMDFFENAMRMFAPFAAPRAADAPEAPDAPPAPPVARTQSDLASLKEQLEAMQARLDAMAKTQND</sequence>
<gene>
    <name evidence="4" type="ORF">SAMN05444336_10916</name>
</gene>
<accession>A0A1H3E0J7</accession>
<organism evidence="4 5">
    <name type="scientific">Albimonas donghaensis</name>
    <dbReference type="NCBI Taxonomy" id="356660"/>
    <lineage>
        <taxon>Bacteria</taxon>
        <taxon>Pseudomonadati</taxon>
        <taxon>Pseudomonadota</taxon>
        <taxon>Alphaproteobacteria</taxon>
        <taxon>Rhodobacterales</taxon>
        <taxon>Paracoccaceae</taxon>
        <taxon>Albimonas</taxon>
    </lineage>
</organism>
<feature type="domain" description="PHA accumulation regulator DNA-binding N-terminal" evidence="3">
    <location>
        <begin position="13"/>
        <end position="73"/>
    </location>
</feature>
<dbReference type="GO" id="GO:0006355">
    <property type="term" value="P:regulation of DNA-templated transcription"/>
    <property type="evidence" value="ECO:0007669"/>
    <property type="project" value="InterPro"/>
</dbReference>
<reference evidence="4 5" key="1">
    <citation type="submission" date="2016-10" db="EMBL/GenBank/DDBJ databases">
        <authorList>
            <person name="de Groot N.N."/>
        </authorList>
    </citation>
    <scope>NUCLEOTIDE SEQUENCE [LARGE SCALE GENOMIC DNA]</scope>
    <source>
        <strain evidence="4 5">DSM 17890</strain>
    </source>
</reference>
<dbReference type="AlphaFoldDB" id="A0A1H3E0J7"/>
<dbReference type="Pfam" id="PF05233">
    <property type="entry name" value="PHB_acc"/>
    <property type="match status" value="1"/>
</dbReference>
<dbReference type="Pfam" id="PF07879">
    <property type="entry name" value="PHB_acc_N"/>
    <property type="match status" value="1"/>
</dbReference>
<evidence type="ECO:0000259" key="2">
    <source>
        <dbReference type="Pfam" id="PF05233"/>
    </source>
</evidence>
<dbReference type="InterPro" id="IPR010134">
    <property type="entry name" value="PHA_reg_PhaR"/>
</dbReference>
<keyword evidence="5" id="KW-1185">Reference proteome</keyword>
<dbReference type="InterPro" id="IPR007897">
    <property type="entry name" value="PHB_accumulat"/>
</dbReference>
<evidence type="ECO:0000259" key="3">
    <source>
        <dbReference type="Pfam" id="PF07879"/>
    </source>
</evidence>
<evidence type="ECO:0000313" key="4">
    <source>
        <dbReference type="EMBL" id="SDX72225.1"/>
    </source>
</evidence>
<dbReference type="InterPro" id="IPR012909">
    <property type="entry name" value="PHA_DNA-bd_N"/>
</dbReference>
<dbReference type="RefSeq" id="WP_245710648.1">
    <property type="nucleotide sequence ID" value="NZ_FNMZ01000009.1"/>
</dbReference>
<feature type="domain" description="PHB accumulation regulatory" evidence="2">
    <location>
        <begin position="77"/>
        <end position="116"/>
    </location>
</feature>
<dbReference type="EMBL" id="FNMZ01000009">
    <property type="protein sequence ID" value="SDX72225.1"/>
    <property type="molecule type" value="Genomic_DNA"/>
</dbReference>
<feature type="region of interest" description="Disordered" evidence="1">
    <location>
        <begin position="159"/>
        <end position="180"/>
    </location>
</feature>
<evidence type="ECO:0000313" key="5">
    <source>
        <dbReference type="Proteomes" id="UP000199118"/>
    </source>
</evidence>